<feature type="domain" description="TF-B3" evidence="6">
    <location>
        <begin position="1"/>
        <end position="86"/>
    </location>
</feature>
<comment type="subcellular location">
    <subcellularLocation>
        <location evidence="1">Nucleus</location>
    </subcellularLocation>
</comment>
<dbReference type="SMART" id="SM01019">
    <property type="entry name" value="B3"/>
    <property type="match status" value="2"/>
</dbReference>
<proteinExistence type="predicted"/>
<evidence type="ECO:0000256" key="2">
    <source>
        <dbReference type="ARBA" id="ARBA00023015"/>
    </source>
</evidence>
<keyword evidence="3" id="KW-0238">DNA-binding</keyword>
<dbReference type="PROSITE" id="PS50863">
    <property type="entry name" value="B3"/>
    <property type="match status" value="2"/>
</dbReference>
<sequence length="278" mass="32590">MSIYFFSQMIPEKFARKYRKYLNVRVCLKASKGEIWPIDLVGYGGELWLQNGWPEFASCYSLRFGHFLIFKYQGNSHFDVFIYDKSGIEIDYPFVSTLTVRDEQDSFNQARSTQVGKRTMIDINELKACKKTRANSACIEPCHIGDCWMRKLQHQKIEKVTSDKDLEVKLDDNAQPLGMIDQTKLELNLYNPMHQGDIKRAFTQRYMRSNQNFQVHLHANGKTWPIWCYAFCNRCRFARGWSQFAEDNSLSVGDVCVFELVNRSQNLLQVFIYRATKC</sequence>
<keyword evidence="4" id="KW-0804">Transcription</keyword>
<dbReference type="SUPFAM" id="SSF101936">
    <property type="entry name" value="DNA-binding pseudobarrel domain"/>
    <property type="match status" value="2"/>
</dbReference>
<evidence type="ECO:0000259" key="6">
    <source>
        <dbReference type="PROSITE" id="PS50863"/>
    </source>
</evidence>
<dbReference type="Pfam" id="PF02362">
    <property type="entry name" value="B3"/>
    <property type="match status" value="2"/>
</dbReference>
<dbReference type="PANTHER" id="PTHR31920:SF108">
    <property type="entry name" value="B3 DOMAIN-CONTAINING TRANSCRIPTION FACTOR VRN1-LIKE"/>
    <property type="match status" value="1"/>
</dbReference>
<gene>
    <name evidence="7" type="ORF">DCAR_0414821</name>
</gene>
<keyword evidence="8" id="KW-1185">Reference proteome</keyword>
<accession>A0AAF0WU34</accession>
<protein>
    <recommendedName>
        <fullName evidence="6">TF-B3 domain-containing protein</fullName>
    </recommendedName>
</protein>
<dbReference type="Proteomes" id="UP000077755">
    <property type="component" value="Chromosome 4"/>
</dbReference>
<feature type="domain" description="TF-B3" evidence="6">
    <location>
        <begin position="220"/>
        <end position="276"/>
    </location>
</feature>
<evidence type="ECO:0000256" key="5">
    <source>
        <dbReference type="ARBA" id="ARBA00023242"/>
    </source>
</evidence>
<evidence type="ECO:0000313" key="7">
    <source>
        <dbReference type="EMBL" id="WOG95499.1"/>
    </source>
</evidence>
<dbReference type="Gene3D" id="2.40.330.10">
    <property type="entry name" value="DNA-binding pseudobarrel domain"/>
    <property type="match status" value="2"/>
</dbReference>
<evidence type="ECO:0000313" key="8">
    <source>
        <dbReference type="Proteomes" id="UP000077755"/>
    </source>
</evidence>
<dbReference type="InterPro" id="IPR003340">
    <property type="entry name" value="B3_DNA-bd"/>
</dbReference>
<evidence type="ECO:0000256" key="3">
    <source>
        <dbReference type="ARBA" id="ARBA00023125"/>
    </source>
</evidence>
<dbReference type="CDD" id="cd10017">
    <property type="entry name" value="B3_DNA"/>
    <property type="match status" value="2"/>
</dbReference>
<dbReference type="InterPro" id="IPR015300">
    <property type="entry name" value="DNA-bd_pseudobarrel_sf"/>
</dbReference>
<evidence type="ECO:0000256" key="1">
    <source>
        <dbReference type="ARBA" id="ARBA00004123"/>
    </source>
</evidence>
<dbReference type="PANTHER" id="PTHR31920">
    <property type="entry name" value="B3 DOMAIN-CONTAINING"/>
    <property type="match status" value="1"/>
</dbReference>
<evidence type="ECO:0000256" key="4">
    <source>
        <dbReference type="ARBA" id="ARBA00023163"/>
    </source>
</evidence>
<dbReference type="EMBL" id="CP093346">
    <property type="protein sequence ID" value="WOG95499.1"/>
    <property type="molecule type" value="Genomic_DNA"/>
</dbReference>
<dbReference type="GO" id="GO:0003677">
    <property type="term" value="F:DNA binding"/>
    <property type="evidence" value="ECO:0007669"/>
    <property type="project" value="UniProtKB-KW"/>
</dbReference>
<dbReference type="GO" id="GO:0005634">
    <property type="term" value="C:nucleus"/>
    <property type="evidence" value="ECO:0007669"/>
    <property type="project" value="UniProtKB-SubCell"/>
</dbReference>
<organism evidence="7 8">
    <name type="scientific">Daucus carota subsp. sativus</name>
    <name type="common">Carrot</name>
    <dbReference type="NCBI Taxonomy" id="79200"/>
    <lineage>
        <taxon>Eukaryota</taxon>
        <taxon>Viridiplantae</taxon>
        <taxon>Streptophyta</taxon>
        <taxon>Embryophyta</taxon>
        <taxon>Tracheophyta</taxon>
        <taxon>Spermatophyta</taxon>
        <taxon>Magnoliopsida</taxon>
        <taxon>eudicotyledons</taxon>
        <taxon>Gunneridae</taxon>
        <taxon>Pentapetalae</taxon>
        <taxon>asterids</taxon>
        <taxon>campanulids</taxon>
        <taxon>Apiales</taxon>
        <taxon>Apiaceae</taxon>
        <taxon>Apioideae</taxon>
        <taxon>Scandiceae</taxon>
        <taxon>Daucinae</taxon>
        <taxon>Daucus</taxon>
        <taxon>Daucus sect. Daucus</taxon>
    </lineage>
</organism>
<reference evidence="7" key="1">
    <citation type="journal article" date="2016" name="Nat. Genet.">
        <title>A high-quality carrot genome assembly provides new insights into carotenoid accumulation and asterid genome evolution.</title>
        <authorList>
            <person name="Iorizzo M."/>
            <person name="Ellison S."/>
            <person name="Senalik D."/>
            <person name="Zeng P."/>
            <person name="Satapoomin P."/>
            <person name="Huang J."/>
            <person name="Bowman M."/>
            <person name="Iovene M."/>
            <person name="Sanseverino W."/>
            <person name="Cavagnaro P."/>
            <person name="Yildiz M."/>
            <person name="Macko-Podgorni A."/>
            <person name="Moranska E."/>
            <person name="Grzebelus E."/>
            <person name="Grzebelus D."/>
            <person name="Ashrafi H."/>
            <person name="Zheng Z."/>
            <person name="Cheng S."/>
            <person name="Spooner D."/>
            <person name="Van Deynze A."/>
            <person name="Simon P."/>
        </authorList>
    </citation>
    <scope>NUCLEOTIDE SEQUENCE</scope>
    <source>
        <tissue evidence="7">Leaf</tissue>
    </source>
</reference>
<dbReference type="AlphaFoldDB" id="A0AAF0WU34"/>
<name>A0AAF0WU34_DAUCS</name>
<keyword evidence="2" id="KW-0805">Transcription regulation</keyword>
<keyword evidence="5" id="KW-0539">Nucleus</keyword>
<reference evidence="7" key="2">
    <citation type="submission" date="2022-03" db="EMBL/GenBank/DDBJ databases">
        <title>Draft title - Genomic analysis of global carrot germplasm unveils the trajectory of domestication and the origin of high carotenoid orange carrot.</title>
        <authorList>
            <person name="Iorizzo M."/>
            <person name="Ellison S."/>
            <person name="Senalik D."/>
            <person name="Macko-Podgorni A."/>
            <person name="Grzebelus D."/>
            <person name="Bostan H."/>
            <person name="Rolling W."/>
            <person name="Curaba J."/>
            <person name="Simon P."/>
        </authorList>
    </citation>
    <scope>NUCLEOTIDE SEQUENCE</scope>
    <source>
        <tissue evidence="7">Leaf</tissue>
    </source>
</reference>
<dbReference type="InterPro" id="IPR050655">
    <property type="entry name" value="Plant_B3_domain"/>
</dbReference>